<keyword evidence="2" id="KW-0472">Membrane</keyword>
<sequence>MGTAEQWVTIAAVLLGAMTTHLTTYAMERQRKKHELVTRWDSKKLEAYEGYVDSVRACIFLAVHLYECREGLRERDKPDQELMAEMSEAGRTRGRAFERIMLLAGDDVVEAAHELNAAALQVDWQANGKVDGSLEEWRERNRAAFRAINEFHGEARKDLGVDGSVSGEKHPERDLLLPSARSEGGGQAS</sequence>
<proteinExistence type="predicted"/>
<comment type="caution">
    <text evidence="3">The sequence shown here is derived from an EMBL/GenBank/DDBJ whole genome shotgun (WGS) entry which is preliminary data.</text>
</comment>
<keyword evidence="2" id="KW-0812">Transmembrane</keyword>
<feature type="transmembrane region" description="Helical" evidence="2">
    <location>
        <begin position="6"/>
        <end position="26"/>
    </location>
</feature>
<feature type="region of interest" description="Disordered" evidence="1">
    <location>
        <begin position="158"/>
        <end position="189"/>
    </location>
</feature>
<gene>
    <name evidence="3" type="ORF">AB0A76_00805</name>
</gene>
<dbReference type="Proteomes" id="UP001551210">
    <property type="component" value="Unassembled WGS sequence"/>
</dbReference>
<evidence type="ECO:0000256" key="1">
    <source>
        <dbReference type="SAM" id="MobiDB-lite"/>
    </source>
</evidence>
<keyword evidence="2" id="KW-1133">Transmembrane helix</keyword>
<reference evidence="3 4" key="1">
    <citation type="submission" date="2024-06" db="EMBL/GenBank/DDBJ databases">
        <title>The Natural Products Discovery Center: Release of the First 8490 Sequenced Strains for Exploring Actinobacteria Biosynthetic Diversity.</title>
        <authorList>
            <person name="Kalkreuter E."/>
            <person name="Kautsar S.A."/>
            <person name="Yang D."/>
            <person name="Bader C.D."/>
            <person name="Teijaro C.N."/>
            <person name="Fluegel L."/>
            <person name="Davis C.M."/>
            <person name="Simpson J.R."/>
            <person name="Lauterbach L."/>
            <person name="Steele A.D."/>
            <person name="Gui C."/>
            <person name="Meng S."/>
            <person name="Li G."/>
            <person name="Viehrig K."/>
            <person name="Ye F."/>
            <person name="Su P."/>
            <person name="Kiefer A.F."/>
            <person name="Nichols A."/>
            <person name="Cepeda A.J."/>
            <person name="Yan W."/>
            <person name="Fan B."/>
            <person name="Jiang Y."/>
            <person name="Adhikari A."/>
            <person name="Zheng C.-J."/>
            <person name="Schuster L."/>
            <person name="Cowan T.M."/>
            <person name="Smanski M.J."/>
            <person name="Chevrette M.G."/>
            <person name="De Carvalho L.P.S."/>
            <person name="Shen B."/>
        </authorList>
    </citation>
    <scope>NUCLEOTIDE SEQUENCE [LARGE SCALE GENOMIC DNA]</scope>
    <source>
        <strain evidence="3 4">NPDC045705</strain>
    </source>
</reference>
<name>A0ABV3CNF9_STREX</name>
<evidence type="ECO:0000313" key="4">
    <source>
        <dbReference type="Proteomes" id="UP001551210"/>
    </source>
</evidence>
<dbReference type="RefSeq" id="WP_359202863.1">
    <property type="nucleotide sequence ID" value="NZ_JBEZAM010000001.1"/>
</dbReference>
<organism evidence="3 4">
    <name type="scientific">Streptomyces exfoliatus</name>
    <name type="common">Streptomyces hydrogenans</name>
    <dbReference type="NCBI Taxonomy" id="1905"/>
    <lineage>
        <taxon>Bacteria</taxon>
        <taxon>Bacillati</taxon>
        <taxon>Actinomycetota</taxon>
        <taxon>Actinomycetes</taxon>
        <taxon>Kitasatosporales</taxon>
        <taxon>Streptomycetaceae</taxon>
        <taxon>Streptomyces</taxon>
    </lineage>
</organism>
<dbReference type="EMBL" id="JBEZAM010000001">
    <property type="protein sequence ID" value="MEU7291736.1"/>
    <property type="molecule type" value="Genomic_DNA"/>
</dbReference>
<accession>A0ABV3CNF9</accession>
<evidence type="ECO:0000256" key="2">
    <source>
        <dbReference type="SAM" id="Phobius"/>
    </source>
</evidence>
<keyword evidence="4" id="KW-1185">Reference proteome</keyword>
<protein>
    <submittedName>
        <fullName evidence="3">Uncharacterized protein</fullName>
    </submittedName>
</protein>
<evidence type="ECO:0000313" key="3">
    <source>
        <dbReference type="EMBL" id="MEU7291736.1"/>
    </source>
</evidence>